<dbReference type="PANTHER" id="PTHR31836:SF27">
    <property type="entry name" value="RLPA-LIKE PROTEIN DOUBLE-PSI BETA-BARREL DOMAIN-CONTAINING PROTEIN"/>
    <property type="match status" value="1"/>
</dbReference>
<keyword evidence="4" id="KW-1185">Reference proteome</keyword>
<organism evidence="2 4">
    <name type="scientific">Phakopsora pachyrhizi</name>
    <name type="common">Asian soybean rust disease fungus</name>
    <dbReference type="NCBI Taxonomy" id="170000"/>
    <lineage>
        <taxon>Eukaryota</taxon>
        <taxon>Fungi</taxon>
        <taxon>Dikarya</taxon>
        <taxon>Basidiomycota</taxon>
        <taxon>Pucciniomycotina</taxon>
        <taxon>Pucciniomycetes</taxon>
        <taxon>Pucciniales</taxon>
        <taxon>Phakopsoraceae</taxon>
        <taxon>Phakopsora</taxon>
    </lineage>
</organism>
<dbReference type="InterPro" id="IPR051477">
    <property type="entry name" value="Expansin_CellWall"/>
</dbReference>
<dbReference type="PANTHER" id="PTHR31836">
    <property type="match status" value="1"/>
</dbReference>
<proteinExistence type="predicted"/>
<evidence type="ECO:0000313" key="4">
    <source>
        <dbReference type="Proteomes" id="UP001153365"/>
    </source>
</evidence>
<reference evidence="2" key="1">
    <citation type="submission" date="2022-06" db="EMBL/GenBank/DDBJ databases">
        <authorList>
            <consortium name="SYNGENTA / RWTH Aachen University"/>
        </authorList>
    </citation>
    <scope>NUCLEOTIDE SEQUENCE</scope>
</reference>
<dbReference type="Gene3D" id="2.40.40.10">
    <property type="entry name" value="RlpA-like domain"/>
    <property type="match status" value="1"/>
</dbReference>
<protein>
    <submittedName>
        <fullName evidence="2">RlpA-like double-psi beta-barrel-protein domain-containing protein-containing protein</fullName>
    </submittedName>
</protein>
<evidence type="ECO:0000313" key="2">
    <source>
        <dbReference type="EMBL" id="CAH7679492.1"/>
    </source>
</evidence>
<evidence type="ECO:0000256" key="1">
    <source>
        <dbReference type="ARBA" id="ARBA00022729"/>
    </source>
</evidence>
<dbReference type="EMBL" id="CALTRL010004658">
    <property type="protein sequence ID" value="CAH7683400.1"/>
    <property type="molecule type" value="Genomic_DNA"/>
</dbReference>
<dbReference type="AlphaFoldDB" id="A0AAV0B2Y4"/>
<dbReference type="Proteomes" id="UP001153365">
    <property type="component" value="Unassembled WGS sequence"/>
</dbReference>
<dbReference type="InterPro" id="IPR036908">
    <property type="entry name" value="RlpA-like_sf"/>
</dbReference>
<dbReference type="SUPFAM" id="SSF50685">
    <property type="entry name" value="Barwin-like endoglucanases"/>
    <property type="match status" value="1"/>
</dbReference>
<sequence length="108" mass="11553">MYFSVYGAGLGACGKISSDDSMIAAASHILFDSFPGATTDDPNHNPICGRKVKATYKDTTVEVEIVDKCEACDYNDLDFSTAAFQKFGPMEEGRLHGMVVSTTPFGGI</sequence>
<gene>
    <name evidence="2" type="ORF">PPACK8108_LOCUS13291</name>
    <name evidence="3" type="ORF">PPACK8108_LOCUS16886</name>
</gene>
<name>A0AAV0B2Y4_PHAPC</name>
<comment type="caution">
    <text evidence="2">The sequence shown here is derived from an EMBL/GenBank/DDBJ whole genome shotgun (WGS) entry which is preliminary data.</text>
</comment>
<keyword evidence="1" id="KW-0732">Signal</keyword>
<accession>A0AAV0B2Y4</accession>
<dbReference type="EMBL" id="CALTRL010003279">
    <property type="protein sequence ID" value="CAH7679492.1"/>
    <property type="molecule type" value="Genomic_DNA"/>
</dbReference>
<evidence type="ECO:0000313" key="3">
    <source>
        <dbReference type="EMBL" id="CAH7683400.1"/>
    </source>
</evidence>
<dbReference type="CDD" id="cd22191">
    <property type="entry name" value="DPBB_RlpA_EXP_N-like"/>
    <property type="match status" value="1"/>
</dbReference>